<evidence type="ECO:0000313" key="3">
    <source>
        <dbReference type="Ensembl" id="ENSLCAP00010035041.1"/>
    </source>
</evidence>
<reference evidence="4" key="1">
    <citation type="submission" date="2015-09" db="EMBL/GenBank/DDBJ databases">
        <authorList>
            <person name="Sai Rama Sridatta P."/>
        </authorList>
    </citation>
    <scope>NUCLEOTIDE SEQUENCE [LARGE SCALE GENOMIC DNA]</scope>
</reference>
<dbReference type="Proteomes" id="UP000314980">
    <property type="component" value="Unassembled WGS sequence"/>
</dbReference>
<dbReference type="InterPro" id="IPR027904">
    <property type="entry name" value="DUF4587"/>
</dbReference>
<dbReference type="Ensembl" id="ENSLCAT00010035860.1">
    <property type="protein sequence ID" value="ENSLCAP00010035041.1"/>
    <property type="gene ID" value="ENSLCAG00010016440.1"/>
</dbReference>
<dbReference type="AlphaFoldDB" id="A0A4W6EBP2"/>
<feature type="domain" description="DUF4587" evidence="2">
    <location>
        <begin position="99"/>
        <end position="170"/>
    </location>
</feature>
<reference evidence="3" key="2">
    <citation type="submission" date="2025-08" db="UniProtKB">
        <authorList>
            <consortium name="Ensembl"/>
        </authorList>
    </citation>
    <scope>IDENTIFICATION</scope>
</reference>
<name>A0A4W6EBP2_LATCA</name>
<dbReference type="GeneTree" id="ENSGT00390000011514"/>
<reference evidence="3" key="3">
    <citation type="submission" date="2025-09" db="UniProtKB">
        <authorList>
            <consortium name="Ensembl"/>
        </authorList>
    </citation>
    <scope>IDENTIFICATION</scope>
</reference>
<dbReference type="Pfam" id="PF15248">
    <property type="entry name" value="DUF4587"/>
    <property type="match status" value="1"/>
</dbReference>
<evidence type="ECO:0000259" key="2">
    <source>
        <dbReference type="Pfam" id="PF15248"/>
    </source>
</evidence>
<accession>A0A4W6EBP2</accession>
<evidence type="ECO:0000256" key="1">
    <source>
        <dbReference type="SAM" id="MobiDB-lite"/>
    </source>
</evidence>
<sequence length="307" mass="34271">MLEDLNRPHTWAGSRRQYQPHFVTAPQPPAPLPPMAPTHIQYPAPVLPFLPPPPPAVPQPPRIIHQTLPQQPTTIIQQLPQQQPLITQIPPPQPYPAPRSGSIKEDMVELMLMQNAQMHQIIMHNMMLKAMPPMALSPPSGPSHCTTHLGQVNTHTLQHIEKRHKSLHSLQNCHPKSVFPGQLPGKPYFCKARCQTKGECRPSSSSLWSYPCSTTAASYQLPHMVTRCAICPCRTSRGASILTPCNSTYYTPTTQCVRFLNSACVLKVCIYTHGELCLLLTKTFVCVFTGLLSENSLFPFNLKVLNF</sequence>
<dbReference type="InterPro" id="IPR038915">
    <property type="entry name" value="PRR29-like"/>
</dbReference>
<proteinExistence type="predicted"/>
<keyword evidence="4" id="KW-1185">Reference proteome</keyword>
<evidence type="ECO:0000313" key="4">
    <source>
        <dbReference type="Proteomes" id="UP000314980"/>
    </source>
</evidence>
<dbReference type="PANTHER" id="PTHR28604:SF2">
    <property type="entry name" value="RIKEN CDNA 2610028H24 GENE"/>
    <property type="match status" value="1"/>
</dbReference>
<protein>
    <submittedName>
        <fullName evidence="3">Zgc:112416</fullName>
    </submittedName>
</protein>
<organism evidence="3 4">
    <name type="scientific">Lates calcarifer</name>
    <name type="common">Barramundi</name>
    <name type="synonym">Holocentrus calcarifer</name>
    <dbReference type="NCBI Taxonomy" id="8187"/>
    <lineage>
        <taxon>Eukaryota</taxon>
        <taxon>Metazoa</taxon>
        <taxon>Chordata</taxon>
        <taxon>Craniata</taxon>
        <taxon>Vertebrata</taxon>
        <taxon>Euteleostomi</taxon>
        <taxon>Actinopterygii</taxon>
        <taxon>Neopterygii</taxon>
        <taxon>Teleostei</taxon>
        <taxon>Neoteleostei</taxon>
        <taxon>Acanthomorphata</taxon>
        <taxon>Carangaria</taxon>
        <taxon>Carangaria incertae sedis</taxon>
        <taxon>Centropomidae</taxon>
        <taxon>Lates</taxon>
    </lineage>
</organism>
<dbReference type="STRING" id="8187.ENSLCAP00010035041"/>
<dbReference type="InParanoid" id="A0A4W6EBP2"/>
<feature type="region of interest" description="Disordered" evidence="1">
    <location>
        <begin position="1"/>
        <end position="27"/>
    </location>
</feature>
<dbReference type="PANTHER" id="PTHR28604">
    <property type="match status" value="1"/>
</dbReference>